<evidence type="ECO:0000313" key="2">
    <source>
        <dbReference type="Proteomes" id="UP001060085"/>
    </source>
</evidence>
<comment type="caution">
    <text evidence="1">The sequence shown here is derived from an EMBL/GenBank/DDBJ whole genome shotgun (WGS) entry which is preliminary data.</text>
</comment>
<organism evidence="1 2">
    <name type="scientific">Catharanthus roseus</name>
    <name type="common">Madagascar periwinkle</name>
    <name type="synonym">Vinca rosea</name>
    <dbReference type="NCBI Taxonomy" id="4058"/>
    <lineage>
        <taxon>Eukaryota</taxon>
        <taxon>Viridiplantae</taxon>
        <taxon>Streptophyta</taxon>
        <taxon>Embryophyta</taxon>
        <taxon>Tracheophyta</taxon>
        <taxon>Spermatophyta</taxon>
        <taxon>Magnoliopsida</taxon>
        <taxon>eudicotyledons</taxon>
        <taxon>Gunneridae</taxon>
        <taxon>Pentapetalae</taxon>
        <taxon>asterids</taxon>
        <taxon>lamiids</taxon>
        <taxon>Gentianales</taxon>
        <taxon>Apocynaceae</taxon>
        <taxon>Rauvolfioideae</taxon>
        <taxon>Vinceae</taxon>
        <taxon>Catharanthinae</taxon>
        <taxon>Catharanthus</taxon>
    </lineage>
</organism>
<sequence>MEIIEEAIKIEPIEQNRSANIKILGKTGPTVDNRPCTSKGLLKDGEYSSLIEGKRSLGSLIEEFDLSTTKFLSFGTRVTFKVNSIFGLFSVKFIIRKVKVHDDLWKNT</sequence>
<gene>
    <name evidence="1" type="ORF">M9H77_06692</name>
</gene>
<name>A0ACC0BST7_CATRO</name>
<evidence type="ECO:0000313" key="1">
    <source>
        <dbReference type="EMBL" id="KAI5675742.1"/>
    </source>
</evidence>
<dbReference type="EMBL" id="CM044702">
    <property type="protein sequence ID" value="KAI5675742.1"/>
    <property type="molecule type" value="Genomic_DNA"/>
</dbReference>
<protein>
    <submittedName>
        <fullName evidence="1">Uncharacterized protein</fullName>
    </submittedName>
</protein>
<accession>A0ACC0BST7</accession>
<reference evidence="2" key="1">
    <citation type="journal article" date="2023" name="Nat. Plants">
        <title>Single-cell RNA sequencing provides a high-resolution roadmap for understanding the multicellular compartmentation of specialized metabolism.</title>
        <authorList>
            <person name="Sun S."/>
            <person name="Shen X."/>
            <person name="Li Y."/>
            <person name="Li Y."/>
            <person name="Wang S."/>
            <person name="Li R."/>
            <person name="Zhang H."/>
            <person name="Shen G."/>
            <person name="Guo B."/>
            <person name="Wei J."/>
            <person name="Xu J."/>
            <person name="St-Pierre B."/>
            <person name="Chen S."/>
            <person name="Sun C."/>
        </authorList>
    </citation>
    <scope>NUCLEOTIDE SEQUENCE [LARGE SCALE GENOMIC DNA]</scope>
</reference>
<proteinExistence type="predicted"/>
<keyword evidence="2" id="KW-1185">Reference proteome</keyword>
<dbReference type="Proteomes" id="UP001060085">
    <property type="component" value="Linkage Group LG02"/>
</dbReference>